<name>A0A0M9GIZ0_9PSED</name>
<keyword evidence="1" id="KW-0596">Phosphopantetheine</keyword>
<reference evidence="4 5" key="1">
    <citation type="journal article" date="2015" name="PLoS ONE">
        <title>Rice-Infecting Pseudomonas Genomes Are Highly Accessorized and Harbor Multiple Putative Virulence Mechanisms to Cause Sheath Brown Rot.</title>
        <authorList>
            <person name="Quibod I.L."/>
            <person name="Grande G."/>
            <person name="Oreiro E.G."/>
            <person name="Borja F.N."/>
            <person name="Dossa G.S."/>
            <person name="Mauleon R."/>
            <person name="Cruz C.V."/>
            <person name="Oliva R."/>
        </authorList>
    </citation>
    <scope>NUCLEOTIDE SEQUENCE [LARGE SCALE GENOMIC DNA]</scope>
    <source>
        <strain evidence="4 5">IRRI 6609</strain>
    </source>
</reference>
<dbReference type="InterPro" id="IPR009081">
    <property type="entry name" value="PP-bd_ACP"/>
</dbReference>
<accession>A0A0M9GIZ0</accession>
<dbReference type="AlphaFoldDB" id="A0A0M9GIZ0"/>
<dbReference type="EMBL" id="JSYZ01000004">
    <property type="protein sequence ID" value="KPA92128.1"/>
    <property type="molecule type" value="Genomic_DNA"/>
</dbReference>
<dbReference type="Proteomes" id="UP000037931">
    <property type="component" value="Unassembled WGS sequence"/>
</dbReference>
<dbReference type="STRING" id="50340.PF66_01712"/>
<feature type="domain" description="Carrier" evidence="3">
    <location>
        <begin position="9"/>
        <end position="91"/>
    </location>
</feature>
<evidence type="ECO:0000259" key="3">
    <source>
        <dbReference type="PROSITE" id="PS50075"/>
    </source>
</evidence>
<dbReference type="InterPro" id="IPR036736">
    <property type="entry name" value="ACP-like_sf"/>
</dbReference>
<sequence>MDERQGTLPEHVQLLADVLRLCAELLAVPSETLSAQHNFFELGGNSLKALQLCALLEQRYPQLAGESGIELTRVTSSADLHSFAGALLDDSRQFRGMTEGEL</sequence>
<evidence type="ECO:0000256" key="2">
    <source>
        <dbReference type="ARBA" id="ARBA00022553"/>
    </source>
</evidence>
<dbReference type="SUPFAM" id="SSF47336">
    <property type="entry name" value="ACP-like"/>
    <property type="match status" value="1"/>
</dbReference>
<organism evidence="4 5">
    <name type="scientific">Pseudomonas asplenii</name>
    <dbReference type="NCBI Taxonomy" id="53407"/>
    <lineage>
        <taxon>Bacteria</taxon>
        <taxon>Pseudomonadati</taxon>
        <taxon>Pseudomonadota</taxon>
        <taxon>Gammaproteobacteria</taxon>
        <taxon>Pseudomonadales</taxon>
        <taxon>Pseudomonadaceae</taxon>
        <taxon>Pseudomonas</taxon>
    </lineage>
</organism>
<dbReference type="PATRIC" id="fig|50340.43.peg.4871"/>
<comment type="caution">
    <text evidence="4">The sequence shown here is derived from an EMBL/GenBank/DDBJ whole genome shotgun (WGS) entry which is preliminary data.</text>
</comment>
<keyword evidence="5" id="KW-1185">Reference proteome</keyword>
<dbReference type="PROSITE" id="PS50075">
    <property type="entry name" value="CARRIER"/>
    <property type="match status" value="1"/>
</dbReference>
<dbReference type="Gene3D" id="1.10.1200.10">
    <property type="entry name" value="ACP-like"/>
    <property type="match status" value="1"/>
</dbReference>
<dbReference type="RefSeq" id="WP_054057969.1">
    <property type="nucleotide sequence ID" value="NZ_JSYZ01000004.1"/>
</dbReference>
<evidence type="ECO:0000313" key="4">
    <source>
        <dbReference type="EMBL" id="KPA92128.1"/>
    </source>
</evidence>
<evidence type="ECO:0000313" key="5">
    <source>
        <dbReference type="Proteomes" id="UP000037931"/>
    </source>
</evidence>
<keyword evidence="2" id="KW-0597">Phosphoprotein</keyword>
<dbReference type="PROSITE" id="PS00012">
    <property type="entry name" value="PHOSPHOPANTETHEINE"/>
    <property type="match status" value="1"/>
</dbReference>
<gene>
    <name evidence="4" type="ORF">PF66_01712</name>
</gene>
<evidence type="ECO:0000256" key="1">
    <source>
        <dbReference type="ARBA" id="ARBA00022450"/>
    </source>
</evidence>
<dbReference type="Pfam" id="PF00550">
    <property type="entry name" value="PP-binding"/>
    <property type="match status" value="1"/>
</dbReference>
<dbReference type="OrthoDB" id="6902406at2"/>
<dbReference type="InterPro" id="IPR006162">
    <property type="entry name" value="Ppantetheine_attach_site"/>
</dbReference>
<protein>
    <submittedName>
        <fullName evidence="4">Phosphopantetheine-containing protein</fullName>
    </submittedName>
</protein>
<proteinExistence type="predicted"/>